<evidence type="ECO:0008006" key="3">
    <source>
        <dbReference type="Google" id="ProtNLM"/>
    </source>
</evidence>
<dbReference type="PATRIC" id="fig|1432052.4.peg.5929"/>
<accession>A0A1E3A6Y5</accession>
<dbReference type="AlphaFoldDB" id="A0A1E3A6Y5"/>
<protein>
    <recommendedName>
        <fullName evidence="3">Molecular chaperone GroEL</fullName>
    </recommendedName>
</protein>
<gene>
    <name evidence="1" type="ORF">BEI61_05332</name>
</gene>
<dbReference type="Proteomes" id="UP000094067">
    <property type="component" value="Unassembled WGS sequence"/>
</dbReference>
<dbReference type="Pfam" id="PF11308">
    <property type="entry name" value="Glyco_hydro_129"/>
    <property type="match status" value="1"/>
</dbReference>
<sequence length="779" mass="89048">MRKHDYLHTGISVLLILSSILSGCGIKNSMGESESGANEQTISQQALNPTVSINYQVDPEDFSLILKDGDNQIAVSGQSPKRTVSDFRESDTETFWRYPEEQISVSIKPQDNYLSVTITSEADDDNEFSWPNISADTYYIPFGEGKRIPADDLIWQNYLNDQEFSVLEQLSMPFWITEAGDYSVLFIMENPYRTQMNFSANPDIAFSVSHEYPQIDDVKENCFRIYLTDSNPVSAAKLYRSYVNERGNFKTLEQKAAENLDIRKLYGAPFIYLWGDFVLSADNINWPAFRNSLSSPVMEYLLSFSEEAENGSEFRNVTEEIKKQDYVDVYQKNIICGYISQVLKRDDFWDESIFPSGNSLKELMPDGYENLNQSEKIQINKQALAESLPNVFQDAGQWMNASTVDLLQSMQENGIDRAWIGLNSWEQAYAKPELIETAQNQGYLIASYDSYHSIHEPGKEQWITAEFTDKSLYEEASVTNKNGEKAAGFQNVGRKLNPVYSLPAVEERMETIMANQLPFNSWFIDCDATGEIYDDYTSGHMTTQEEDLAARLERMAYIRDQYHMVIGSEGGNDFAASTIAYAHGIELKSFSWMDEDMKSNKDSEFYIGNYYNPSGGVAAHFSKVIPLKEKYDTIFMDPRYDVPLYKLVYNDSVITAAHWDWSTFRIQGAAQDRMVREVLYNVPPLWHLDDVEWEKYKTAIADHYSVWSDFSRQAVLLEMTDFEYVTPEGSVQKTVYGSELSAVANFSDSIYQYEDIEIPAHSVLIINGMENKIYTPSAD</sequence>
<organism evidence="1 2">
    <name type="scientific">Eisenbergiella tayi</name>
    <dbReference type="NCBI Taxonomy" id="1432052"/>
    <lineage>
        <taxon>Bacteria</taxon>
        <taxon>Bacillati</taxon>
        <taxon>Bacillota</taxon>
        <taxon>Clostridia</taxon>
        <taxon>Lachnospirales</taxon>
        <taxon>Lachnospiraceae</taxon>
        <taxon>Eisenbergiella</taxon>
    </lineage>
</organism>
<reference evidence="1 2" key="1">
    <citation type="submission" date="2016-07" db="EMBL/GenBank/DDBJ databases">
        <title>Characterization of isolates of Eisenbergiella tayi derived from blood cultures, using whole genome sequencing.</title>
        <authorList>
            <person name="Burdz T."/>
            <person name="Wiebe D."/>
            <person name="Huynh C."/>
            <person name="Bernard K."/>
        </authorList>
    </citation>
    <scope>NUCLEOTIDE SEQUENCE [LARGE SCALE GENOMIC DNA]</scope>
    <source>
        <strain evidence="1 2">NML 110608</strain>
    </source>
</reference>
<dbReference type="InterPro" id="IPR021459">
    <property type="entry name" value="GH101-related"/>
</dbReference>
<evidence type="ECO:0000313" key="2">
    <source>
        <dbReference type="Proteomes" id="UP000094067"/>
    </source>
</evidence>
<dbReference type="EMBL" id="MCGH01000003">
    <property type="protein sequence ID" value="ODM04525.1"/>
    <property type="molecule type" value="Genomic_DNA"/>
</dbReference>
<name>A0A1E3A6Y5_9FIRM</name>
<comment type="caution">
    <text evidence="1">The sequence shown here is derived from an EMBL/GenBank/DDBJ whole genome shotgun (WGS) entry which is preliminary data.</text>
</comment>
<proteinExistence type="predicted"/>
<dbReference type="PROSITE" id="PS51257">
    <property type="entry name" value="PROKAR_LIPOPROTEIN"/>
    <property type="match status" value="1"/>
</dbReference>
<evidence type="ECO:0000313" key="1">
    <source>
        <dbReference type="EMBL" id="ODM04525.1"/>
    </source>
</evidence>